<protein>
    <recommendedName>
        <fullName evidence="5 6">Dephospho-CoA kinase</fullName>
        <ecNumber evidence="5 6">2.7.1.24</ecNumber>
    </recommendedName>
    <alternativeName>
        <fullName evidence="5">Dephosphocoenzyme A kinase</fullName>
    </alternativeName>
</protein>
<keyword evidence="5" id="KW-0963">Cytoplasm</keyword>
<dbReference type="InterPro" id="IPR027417">
    <property type="entry name" value="P-loop_NTPase"/>
</dbReference>
<evidence type="ECO:0000256" key="3">
    <source>
        <dbReference type="ARBA" id="ARBA00022840"/>
    </source>
</evidence>
<evidence type="ECO:0000256" key="1">
    <source>
        <dbReference type="ARBA" id="ARBA00009018"/>
    </source>
</evidence>
<evidence type="ECO:0000256" key="2">
    <source>
        <dbReference type="ARBA" id="ARBA00022741"/>
    </source>
</evidence>
<accession>A0A7V4XQS0</accession>
<evidence type="ECO:0000256" key="4">
    <source>
        <dbReference type="ARBA" id="ARBA00022993"/>
    </source>
</evidence>
<dbReference type="CDD" id="cd02022">
    <property type="entry name" value="DPCK"/>
    <property type="match status" value="1"/>
</dbReference>
<dbReference type="EMBL" id="DTKL01000015">
    <property type="protein sequence ID" value="HGY93428.1"/>
    <property type="molecule type" value="Genomic_DNA"/>
</dbReference>
<dbReference type="AlphaFoldDB" id="A0A7V4XQS0"/>
<keyword evidence="3 5" id="KW-0067">ATP-binding</keyword>
<dbReference type="NCBIfam" id="TIGR00152">
    <property type="entry name" value="dephospho-CoA kinase"/>
    <property type="match status" value="1"/>
</dbReference>
<dbReference type="HAMAP" id="MF_00376">
    <property type="entry name" value="Dephospho_CoA_kinase"/>
    <property type="match status" value="1"/>
</dbReference>
<dbReference type="PANTHER" id="PTHR10695:SF46">
    <property type="entry name" value="BIFUNCTIONAL COENZYME A SYNTHASE-RELATED"/>
    <property type="match status" value="1"/>
</dbReference>
<evidence type="ECO:0000256" key="6">
    <source>
        <dbReference type="NCBIfam" id="TIGR00152"/>
    </source>
</evidence>
<dbReference type="Gene3D" id="3.40.50.300">
    <property type="entry name" value="P-loop containing nucleotide triphosphate hydrolases"/>
    <property type="match status" value="1"/>
</dbReference>
<keyword evidence="5 7" id="KW-0808">Transferase</keyword>
<comment type="subcellular location">
    <subcellularLocation>
        <location evidence="5">Cytoplasm</location>
    </subcellularLocation>
</comment>
<dbReference type="GO" id="GO:0015937">
    <property type="term" value="P:coenzyme A biosynthetic process"/>
    <property type="evidence" value="ECO:0007669"/>
    <property type="project" value="UniProtKB-UniRule"/>
</dbReference>
<comment type="caution">
    <text evidence="7">The sequence shown here is derived from an EMBL/GenBank/DDBJ whole genome shotgun (WGS) entry which is preliminary data.</text>
</comment>
<dbReference type="GO" id="GO:0005524">
    <property type="term" value="F:ATP binding"/>
    <property type="evidence" value="ECO:0007669"/>
    <property type="project" value="UniProtKB-UniRule"/>
</dbReference>
<proteinExistence type="inferred from homology"/>
<dbReference type="EC" id="2.7.1.24" evidence="5 6"/>
<organism evidence="7">
    <name type="scientific">Acidobacterium capsulatum</name>
    <dbReference type="NCBI Taxonomy" id="33075"/>
    <lineage>
        <taxon>Bacteria</taxon>
        <taxon>Pseudomonadati</taxon>
        <taxon>Acidobacteriota</taxon>
        <taxon>Terriglobia</taxon>
        <taxon>Terriglobales</taxon>
        <taxon>Acidobacteriaceae</taxon>
        <taxon>Acidobacterium</taxon>
    </lineage>
</organism>
<dbReference type="GO" id="GO:0005737">
    <property type="term" value="C:cytoplasm"/>
    <property type="evidence" value="ECO:0007669"/>
    <property type="project" value="UniProtKB-SubCell"/>
</dbReference>
<evidence type="ECO:0000313" key="7">
    <source>
        <dbReference type="EMBL" id="HGY93428.1"/>
    </source>
</evidence>
<sequence>MLRVGLTGGIGSGKSTVAQIFRELGMAVIEADAVGRALMEPGQSVYRAVVKHFGDEVVRPDGTLDRARLAQMAFREGRLEELNALVHPLVIAAQEEWMREVFARDPEAVAMVESALIFEASHEASSVPGWRDRFDRVMLVTVPDETKIARYVGRILAMEPGATPERRAAIEQDARSRLARQIPDAEKIPLCDAVIDNTGTLAETRAQVERVAEDLRVAARGVSQ</sequence>
<gene>
    <name evidence="5" type="primary">coaE</name>
    <name evidence="7" type="ORF">ENW50_01875</name>
</gene>
<dbReference type="Pfam" id="PF01121">
    <property type="entry name" value="CoaE"/>
    <property type="match status" value="1"/>
</dbReference>
<dbReference type="InterPro" id="IPR001977">
    <property type="entry name" value="Depp_CoAkinase"/>
</dbReference>
<dbReference type="SUPFAM" id="SSF52540">
    <property type="entry name" value="P-loop containing nucleoside triphosphate hydrolases"/>
    <property type="match status" value="1"/>
</dbReference>
<name>A0A7V4XQS0_9BACT</name>
<comment type="catalytic activity">
    <reaction evidence="5">
        <text>3'-dephospho-CoA + ATP = ADP + CoA + H(+)</text>
        <dbReference type="Rhea" id="RHEA:18245"/>
        <dbReference type="ChEBI" id="CHEBI:15378"/>
        <dbReference type="ChEBI" id="CHEBI:30616"/>
        <dbReference type="ChEBI" id="CHEBI:57287"/>
        <dbReference type="ChEBI" id="CHEBI:57328"/>
        <dbReference type="ChEBI" id="CHEBI:456216"/>
        <dbReference type="EC" id="2.7.1.24"/>
    </reaction>
</comment>
<comment type="pathway">
    <text evidence="5">Cofactor biosynthesis; coenzyme A biosynthesis; CoA from (R)-pantothenate: step 5/5.</text>
</comment>
<dbReference type="PROSITE" id="PS51219">
    <property type="entry name" value="DPCK"/>
    <property type="match status" value="1"/>
</dbReference>
<dbReference type="UniPathway" id="UPA00241">
    <property type="reaction ID" value="UER00356"/>
</dbReference>
<dbReference type="GO" id="GO:0004140">
    <property type="term" value="F:dephospho-CoA kinase activity"/>
    <property type="evidence" value="ECO:0007669"/>
    <property type="project" value="UniProtKB-UniRule"/>
</dbReference>
<evidence type="ECO:0000256" key="5">
    <source>
        <dbReference type="HAMAP-Rule" id="MF_00376"/>
    </source>
</evidence>
<dbReference type="PANTHER" id="PTHR10695">
    <property type="entry name" value="DEPHOSPHO-COA KINASE-RELATED"/>
    <property type="match status" value="1"/>
</dbReference>
<feature type="binding site" evidence="5">
    <location>
        <begin position="11"/>
        <end position="16"/>
    </location>
    <ligand>
        <name>ATP</name>
        <dbReference type="ChEBI" id="CHEBI:30616"/>
    </ligand>
</feature>
<comment type="function">
    <text evidence="5">Catalyzes the phosphorylation of the 3'-hydroxyl group of dephosphocoenzyme A to form coenzyme A.</text>
</comment>
<keyword evidence="5 7" id="KW-0418">Kinase</keyword>
<comment type="similarity">
    <text evidence="1 5">Belongs to the CoaE family.</text>
</comment>
<keyword evidence="2 5" id="KW-0547">Nucleotide-binding</keyword>
<keyword evidence="4 5" id="KW-0173">Coenzyme A biosynthesis</keyword>
<reference evidence="7" key="1">
    <citation type="journal article" date="2020" name="mSystems">
        <title>Genome- and Community-Level Interaction Insights into Carbon Utilization and Element Cycling Functions of Hydrothermarchaeota in Hydrothermal Sediment.</title>
        <authorList>
            <person name="Zhou Z."/>
            <person name="Liu Y."/>
            <person name="Xu W."/>
            <person name="Pan J."/>
            <person name="Luo Z.H."/>
            <person name="Li M."/>
        </authorList>
    </citation>
    <scope>NUCLEOTIDE SEQUENCE [LARGE SCALE GENOMIC DNA]</scope>
    <source>
        <strain evidence="7">SpSt-855</strain>
    </source>
</reference>